<dbReference type="Pfam" id="PF17772">
    <property type="entry name" value="zf-MYST"/>
    <property type="match status" value="1"/>
</dbReference>
<organism evidence="20 21">
    <name type="scientific">Pycnoporus cinnabarinus</name>
    <name type="common">Cinnabar-red polypore</name>
    <name type="synonym">Trametes cinnabarina</name>
    <dbReference type="NCBI Taxonomy" id="5643"/>
    <lineage>
        <taxon>Eukaryota</taxon>
        <taxon>Fungi</taxon>
        <taxon>Dikarya</taxon>
        <taxon>Basidiomycota</taxon>
        <taxon>Agaricomycotina</taxon>
        <taxon>Agaricomycetes</taxon>
        <taxon>Polyporales</taxon>
        <taxon>Polyporaceae</taxon>
        <taxon>Trametes</taxon>
    </lineage>
</organism>
<comment type="catalytic activity">
    <reaction evidence="16">
        <text>L-lysyl-[protein] + acetyl-CoA = N(6)-acetyl-L-lysyl-[protein] + CoA + H(+)</text>
        <dbReference type="Rhea" id="RHEA:45948"/>
        <dbReference type="Rhea" id="RHEA-COMP:9752"/>
        <dbReference type="Rhea" id="RHEA-COMP:10731"/>
        <dbReference type="ChEBI" id="CHEBI:15378"/>
        <dbReference type="ChEBI" id="CHEBI:29969"/>
        <dbReference type="ChEBI" id="CHEBI:57287"/>
        <dbReference type="ChEBI" id="CHEBI:57288"/>
        <dbReference type="ChEBI" id="CHEBI:61930"/>
        <dbReference type="EC" id="2.3.1.48"/>
    </reaction>
</comment>
<keyword evidence="11" id="KW-0805">Transcription regulation</keyword>
<evidence type="ECO:0000313" key="21">
    <source>
        <dbReference type="Proteomes" id="UP000029665"/>
    </source>
</evidence>
<dbReference type="Pfam" id="PF01853">
    <property type="entry name" value="MOZ_SAS"/>
    <property type="match status" value="1"/>
</dbReference>
<dbReference type="CDD" id="cd15526">
    <property type="entry name" value="PHD1_MOZ_d4"/>
    <property type="match status" value="1"/>
</dbReference>
<dbReference type="STRING" id="5643.A0A060S8S1"/>
<feature type="region of interest" description="Disordered" evidence="17">
    <location>
        <begin position="855"/>
        <end position="1187"/>
    </location>
</feature>
<dbReference type="GO" id="GO:0005634">
    <property type="term" value="C:nucleus"/>
    <property type="evidence" value="ECO:0007669"/>
    <property type="project" value="UniProtKB-SubCell"/>
</dbReference>
<evidence type="ECO:0000256" key="3">
    <source>
        <dbReference type="ARBA" id="ARBA00013184"/>
    </source>
</evidence>
<sequence>MVGLPFPNSAVDNREQSWDTGTPFSNGGGDIPIDPALSETPLDPALLADSGVPKSEEVPQPPPSYPQYSFSRLQQYPQGPQGDPFAEPPPVYVPMDEPLEPVPLPAKPLKKRKRPPAREEECGFCHGNDAMNKNGEPELMVSCVDCGRSGHPSCMGLDNMGDALRSYEWQCATCKSCSVCRRKGNEASMLICDFCDRGWHMSCFHPPFREPPEGRWHCPFCPRVGESGTAPEQYPAMQSPEIPEMPQYLPPPRESSVASSSRLVPLSDAPEYPITTDASEIEGDPSNSTPRRKNKPRRSRKGKEVSQDGEADQDAGPSTPLPTVRRLRIRMSSPAPVPTGDDPPTIRLRVPARGKGKARDDGVQEESEHGMFDDILSVEDRDTRETSIREADVQRFERARVLAEERLVPRQPPDPPETPVAGPSSRPLRSAAQHTTPMTPGLAGSSMSPAPSSATPAPHALHLPHGLRIRRIRFGDFDIETWYDAPFPEEYASVPDGRLWMCEFCLKYMKSRFSAGRHQTKCKVRHPPGDEIYRDGRISIFEVDGRKNKIYCQNLCLLSKMFLDHKSLFYDVEPFLFYVMTETDDMGAHFIGYFSKEKLSLKSYNLSCIMTLPVRQRQGWGNLLMDFSYLLSKKEGRVGSPEKPLSALGAIGYRNLWTLSIMRYLRNAPPDPRLEDISAATAMTLEDIYNTLVHLNMISVKDSAHPVKPLPGQTIKFPKGRKNGIARKHLQRTQTHGDDKARGPFVPPTKYRIHWDPEQVQQYLARWEAKGYFQLKPEKLKWSPFILSRADKTQAIQNEGGVDPGALSGDATRSASTDVHQAIGRVYEEAESSPDKASAPPPFNLFDDDEVEVVRASAPRESPRTGPVDRVDGSRRRRSSSPSTSPVETRRSKRQEANRAEMPAIRRLRSKDSVSQSTPLRRRVHTPRGDASVLERRKSGHSTRGDSSATSRRRANNNAHPLDDDAALAAQLAMELASPRRELRSRRPSSSDQPSTKRPLSSLVSTPRSASPRKRRKVDSSPEVDRIATPGALGLRRTRSQRALQDERPASRQKPLVSPPQRKSARLTNGHSPVKTPVIALREEEEEDEEPELVVATHIGPPNGVATDGDETKYEDADTPATGATGASRHSDDTVVGGELARHKLSPVALTTRHLHPDAGGEEDGDADAEGEDDLDAEGESVVEDEL</sequence>
<feature type="compositionally biased region" description="Basic and acidic residues" evidence="17">
    <location>
        <begin position="357"/>
        <end position="374"/>
    </location>
</feature>
<dbReference type="InterPro" id="IPR016181">
    <property type="entry name" value="Acyl_CoA_acyltransferase"/>
</dbReference>
<dbReference type="SMART" id="SM00249">
    <property type="entry name" value="PHD"/>
    <property type="match status" value="2"/>
</dbReference>
<dbReference type="InterPro" id="IPR019787">
    <property type="entry name" value="Znf_PHD-finger"/>
</dbReference>
<protein>
    <recommendedName>
        <fullName evidence="3 16">Histone acetyltransferase</fullName>
        <ecNumber evidence="3 16">2.3.1.48</ecNumber>
    </recommendedName>
</protein>
<dbReference type="InterPro" id="IPR011011">
    <property type="entry name" value="Znf_FYVE_PHD"/>
</dbReference>
<feature type="active site" description="Proton donor/acceptor" evidence="14">
    <location>
        <position position="642"/>
    </location>
</feature>
<evidence type="ECO:0000313" key="20">
    <source>
        <dbReference type="EMBL" id="CDO70872.1"/>
    </source>
</evidence>
<keyword evidence="10" id="KW-0007">Acetylation</keyword>
<feature type="region of interest" description="Disordered" evidence="17">
    <location>
        <begin position="828"/>
        <end position="847"/>
    </location>
</feature>
<keyword evidence="5" id="KW-0479">Metal-binding</keyword>
<feature type="compositionally biased region" description="Acidic residues" evidence="17">
    <location>
        <begin position="1083"/>
        <end position="1092"/>
    </location>
</feature>
<evidence type="ECO:0000256" key="6">
    <source>
        <dbReference type="ARBA" id="ARBA00022737"/>
    </source>
</evidence>
<evidence type="ECO:0000256" key="17">
    <source>
        <dbReference type="SAM" id="MobiDB-lite"/>
    </source>
</evidence>
<dbReference type="Gene3D" id="3.30.40.10">
    <property type="entry name" value="Zinc/RING finger domain, C3HC4 (zinc finger)"/>
    <property type="match status" value="1"/>
</dbReference>
<comment type="caution">
    <text evidence="20">The sequence shown here is derived from an EMBL/GenBank/DDBJ whole genome shotgun (WGS) entry which is preliminary data.</text>
</comment>
<feature type="compositionally biased region" description="Low complexity" evidence="17">
    <location>
        <begin position="440"/>
        <end position="457"/>
    </location>
</feature>
<reference evidence="20" key="1">
    <citation type="submission" date="2014-01" db="EMBL/GenBank/DDBJ databases">
        <title>The genome of the white-rot fungus Pycnoporus cinnabarinus: a basidiomycete model with a versatile arsenal for lignocellulosic biomass breakdown.</title>
        <authorList>
            <person name="Levasseur A."/>
            <person name="Lomascolo A."/>
            <person name="Ruiz-Duenas F.J."/>
            <person name="Uzan E."/>
            <person name="Piumi F."/>
            <person name="Kues U."/>
            <person name="Ram A.F.J."/>
            <person name="Murat C."/>
            <person name="Haon M."/>
            <person name="Benoit I."/>
            <person name="Arfi Y."/>
            <person name="Chevret D."/>
            <person name="Drula E."/>
            <person name="Kwon M.J."/>
            <person name="Gouret P."/>
            <person name="Lesage-Meessen L."/>
            <person name="Lombard V."/>
            <person name="Mariette J."/>
            <person name="Noirot C."/>
            <person name="Park J."/>
            <person name="Patyshakuliyeva A."/>
            <person name="Wieneger R.A.B."/>
            <person name="Wosten H.A.B."/>
            <person name="Martin F."/>
            <person name="Coutinho P.M."/>
            <person name="de Vries R."/>
            <person name="Martinez A.T."/>
            <person name="Klopp C."/>
            <person name="Pontarotti P."/>
            <person name="Henrissat B."/>
            <person name="Record E."/>
        </authorList>
    </citation>
    <scope>NUCLEOTIDE SEQUENCE [LARGE SCALE GENOMIC DNA]</scope>
    <source>
        <strain evidence="20">BRFM137</strain>
    </source>
</reference>
<dbReference type="InterPro" id="IPR050603">
    <property type="entry name" value="MYST_HAT"/>
</dbReference>
<evidence type="ECO:0000256" key="16">
    <source>
        <dbReference type="RuleBase" id="RU361211"/>
    </source>
</evidence>
<dbReference type="HOGENOM" id="CLU_001196_0_0_1"/>
<dbReference type="GO" id="GO:0003712">
    <property type="term" value="F:transcription coregulator activity"/>
    <property type="evidence" value="ECO:0007669"/>
    <property type="project" value="TreeGrafter"/>
</dbReference>
<dbReference type="OrthoDB" id="787137at2759"/>
<evidence type="ECO:0000256" key="13">
    <source>
        <dbReference type="ARBA" id="ARBA00023242"/>
    </source>
</evidence>
<evidence type="ECO:0000256" key="14">
    <source>
        <dbReference type="PIRSR" id="PIRSR602717-51"/>
    </source>
</evidence>
<feature type="domain" description="PHD-type" evidence="18">
    <location>
        <begin position="119"/>
        <end position="177"/>
    </location>
</feature>
<dbReference type="Proteomes" id="UP000029665">
    <property type="component" value="Unassembled WGS sequence"/>
</dbReference>
<comment type="similarity">
    <text evidence="2 16">Belongs to the MYST (SAS/MOZ) family.</text>
</comment>
<keyword evidence="4" id="KW-0808">Transferase</keyword>
<feature type="compositionally biased region" description="Acidic residues" evidence="17">
    <location>
        <begin position="1160"/>
        <end position="1187"/>
    </location>
</feature>
<dbReference type="InterPro" id="IPR040706">
    <property type="entry name" value="Zf-MYST"/>
</dbReference>
<dbReference type="SUPFAM" id="SSF57903">
    <property type="entry name" value="FYVE/PHD zinc finger"/>
    <property type="match status" value="2"/>
</dbReference>
<dbReference type="InterPro" id="IPR036388">
    <property type="entry name" value="WH-like_DNA-bd_sf"/>
</dbReference>
<dbReference type="PROSITE" id="PS51726">
    <property type="entry name" value="MYST_HAT"/>
    <property type="match status" value="1"/>
</dbReference>
<evidence type="ECO:0000256" key="11">
    <source>
        <dbReference type="ARBA" id="ARBA00023015"/>
    </source>
</evidence>
<feature type="domain" description="PHD-type" evidence="18">
    <location>
        <begin position="174"/>
        <end position="224"/>
    </location>
</feature>
<dbReference type="GO" id="GO:1990467">
    <property type="term" value="C:NuA3a histone acetyltransferase complex"/>
    <property type="evidence" value="ECO:0007669"/>
    <property type="project" value="TreeGrafter"/>
</dbReference>
<comment type="subcellular location">
    <subcellularLocation>
        <location evidence="1 16">Nucleus</location>
    </subcellularLocation>
</comment>
<evidence type="ECO:0000256" key="9">
    <source>
        <dbReference type="ARBA" id="ARBA00022853"/>
    </source>
</evidence>
<keyword evidence="8" id="KW-0862">Zinc</keyword>
<feature type="domain" description="MYST-type HAT" evidence="19">
    <location>
        <begin position="464"/>
        <end position="784"/>
    </location>
</feature>
<dbReference type="GO" id="GO:0004402">
    <property type="term" value="F:histone acetyltransferase activity"/>
    <property type="evidence" value="ECO:0007669"/>
    <property type="project" value="InterPro"/>
</dbReference>
<dbReference type="PANTHER" id="PTHR10615:SF161">
    <property type="entry name" value="HISTONE ACETYLTRANSFERASE KAT7"/>
    <property type="match status" value="1"/>
</dbReference>
<keyword evidence="9" id="KW-0156">Chromatin regulator</keyword>
<keyword evidence="13 16" id="KW-0539">Nucleus</keyword>
<feature type="compositionally biased region" description="Basic and acidic residues" evidence="17">
    <location>
        <begin position="888"/>
        <end position="899"/>
    </location>
</feature>
<dbReference type="Gene3D" id="3.40.630.30">
    <property type="match status" value="1"/>
</dbReference>
<dbReference type="EMBL" id="CCBP010000094">
    <property type="protein sequence ID" value="CDO70872.1"/>
    <property type="molecule type" value="Genomic_DNA"/>
</dbReference>
<proteinExistence type="inferred from homology"/>
<evidence type="ECO:0000256" key="5">
    <source>
        <dbReference type="ARBA" id="ARBA00022723"/>
    </source>
</evidence>
<dbReference type="OMA" id="FDIETWY"/>
<dbReference type="FunFam" id="3.40.630.30:FF:000001">
    <property type="entry name" value="Histone acetyltransferase"/>
    <property type="match status" value="1"/>
</dbReference>
<evidence type="ECO:0000256" key="7">
    <source>
        <dbReference type="ARBA" id="ARBA00022771"/>
    </source>
</evidence>
<dbReference type="GO" id="GO:0006357">
    <property type="term" value="P:regulation of transcription by RNA polymerase II"/>
    <property type="evidence" value="ECO:0007669"/>
    <property type="project" value="TreeGrafter"/>
</dbReference>
<name>A0A060S8S1_PYCCI</name>
<dbReference type="PANTHER" id="PTHR10615">
    <property type="entry name" value="HISTONE ACETYLTRANSFERASE"/>
    <property type="match status" value="1"/>
</dbReference>
<dbReference type="InterPro" id="IPR001965">
    <property type="entry name" value="Znf_PHD"/>
</dbReference>
<feature type="region of interest" description="Disordered" evidence="17">
    <location>
        <begin position="229"/>
        <end position="374"/>
    </location>
</feature>
<feature type="compositionally biased region" description="Polar residues" evidence="17">
    <location>
        <begin position="992"/>
        <end position="1009"/>
    </location>
</feature>
<evidence type="ECO:0000259" key="18">
    <source>
        <dbReference type="PROSITE" id="PS50016"/>
    </source>
</evidence>
<feature type="compositionally biased region" description="Low complexity" evidence="17">
    <location>
        <begin position="967"/>
        <end position="977"/>
    </location>
</feature>
<evidence type="ECO:0000256" key="2">
    <source>
        <dbReference type="ARBA" id="ARBA00010107"/>
    </source>
</evidence>
<dbReference type="InterPro" id="IPR013083">
    <property type="entry name" value="Znf_RING/FYVE/PHD"/>
</dbReference>
<dbReference type="FunFam" id="3.30.40.10:FF:000005">
    <property type="entry name" value="zinc finger protein isoform X1"/>
    <property type="match status" value="1"/>
</dbReference>
<feature type="region of interest" description="Disordered" evidence="17">
    <location>
        <begin position="1"/>
        <end position="115"/>
    </location>
</feature>
<evidence type="ECO:0000256" key="12">
    <source>
        <dbReference type="ARBA" id="ARBA00023163"/>
    </source>
</evidence>
<dbReference type="InterPro" id="IPR002717">
    <property type="entry name" value="HAT_MYST-type"/>
</dbReference>
<dbReference type="PROSITE" id="PS50016">
    <property type="entry name" value="ZF_PHD_2"/>
    <property type="match status" value="2"/>
</dbReference>
<dbReference type="Pfam" id="PF00628">
    <property type="entry name" value="PHD"/>
    <property type="match status" value="2"/>
</dbReference>
<keyword evidence="21" id="KW-1185">Reference proteome</keyword>
<accession>A0A060S8S1</accession>
<keyword evidence="7 15" id="KW-0863">Zinc-finger</keyword>
<dbReference type="GO" id="GO:0003682">
    <property type="term" value="F:chromatin binding"/>
    <property type="evidence" value="ECO:0007669"/>
    <property type="project" value="TreeGrafter"/>
</dbReference>
<feature type="region of interest" description="Disordered" evidence="17">
    <location>
        <begin position="404"/>
        <end position="457"/>
    </location>
</feature>
<dbReference type="Gene3D" id="3.30.60.60">
    <property type="entry name" value="N-acetyl transferase-like"/>
    <property type="match status" value="1"/>
</dbReference>
<feature type="compositionally biased region" description="Basic and acidic residues" evidence="17">
    <location>
        <begin position="861"/>
        <end position="874"/>
    </location>
</feature>
<dbReference type="EC" id="2.3.1.48" evidence="3 16"/>
<keyword evidence="12" id="KW-0804">Transcription</keyword>
<dbReference type="GO" id="GO:0008270">
    <property type="term" value="F:zinc ion binding"/>
    <property type="evidence" value="ECO:0007669"/>
    <property type="project" value="UniProtKB-KW"/>
</dbReference>
<evidence type="ECO:0000256" key="15">
    <source>
        <dbReference type="PROSITE-ProRule" id="PRU00146"/>
    </source>
</evidence>
<dbReference type="FunFam" id="3.30.60.60:FF:000001">
    <property type="entry name" value="Histone acetyltransferase"/>
    <property type="match status" value="1"/>
</dbReference>
<feature type="compositionally biased region" description="Basic residues" evidence="17">
    <location>
        <begin position="290"/>
        <end position="301"/>
    </location>
</feature>
<dbReference type="SUPFAM" id="SSF55729">
    <property type="entry name" value="Acyl-CoA N-acyltransferases (Nat)"/>
    <property type="match status" value="1"/>
</dbReference>
<evidence type="ECO:0000256" key="8">
    <source>
        <dbReference type="ARBA" id="ARBA00022833"/>
    </source>
</evidence>
<evidence type="ECO:0000259" key="19">
    <source>
        <dbReference type="PROSITE" id="PS51726"/>
    </source>
</evidence>
<dbReference type="AlphaFoldDB" id="A0A060S8S1"/>
<keyword evidence="6" id="KW-0677">Repeat</keyword>
<dbReference type="GO" id="GO:0031507">
    <property type="term" value="P:heterochromatin formation"/>
    <property type="evidence" value="ECO:0007669"/>
    <property type="project" value="UniProtKB-ARBA"/>
</dbReference>
<evidence type="ECO:0000256" key="10">
    <source>
        <dbReference type="ARBA" id="ARBA00022990"/>
    </source>
</evidence>
<dbReference type="Gene3D" id="1.10.10.10">
    <property type="entry name" value="Winged helix-like DNA-binding domain superfamily/Winged helix DNA-binding domain"/>
    <property type="match status" value="1"/>
</dbReference>
<evidence type="ECO:0000256" key="1">
    <source>
        <dbReference type="ARBA" id="ARBA00004123"/>
    </source>
</evidence>
<gene>
    <name evidence="20" type="ORF">BN946_scf184804.g4</name>
</gene>
<evidence type="ECO:0000256" key="4">
    <source>
        <dbReference type="ARBA" id="ARBA00022679"/>
    </source>
</evidence>